<feature type="transmembrane region" description="Helical" evidence="6">
    <location>
        <begin position="436"/>
        <end position="453"/>
    </location>
</feature>
<feature type="transmembrane region" description="Helical" evidence="6">
    <location>
        <begin position="338"/>
        <end position="359"/>
    </location>
</feature>
<accession>A0A076PSI8</accession>
<organism evidence="8 9">
    <name type="scientific">Comamonas testosteroni TK102</name>
    <dbReference type="NCBI Taxonomy" id="1392005"/>
    <lineage>
        <taxon>Bacteria</taxon>
        <taxon>Pseudomonadati</taxon>
        <taxon>Pseudomonadota</taxon>
        <taxon>Betaproteobacteria</taxon>
        <taxon>Burkholderiales</taxon>
        <taxon>Comamonadaceae</taxon>
        <taxon>Comamonas</taxon>
    </lineage>
</organism>
<dbReference type="FunFam" id="1.20.1740.10:FF:000001">
    <property type="entry name" value="Amino acid permease"/>
    <property type="match status" value="1"/>
</dbReference>
<dbReference type="GO" id="GO:0055085">
    <property type="term" value="P:transmembrane transport"/>
    <property type="evidence" value="ECO:0007669"/>
    <property type="project" value="InterPro"/>
</dbReference>
<name>A0A076PSI8_COMTE</name>
<dbReference type="PANTHER" id="PTHR43495">
    <property type="entry name" value="GABA PERMEASE"/>
    <property type="match status" value="1"/>
</dbReference>
<keyword evidence="5 6" id="KW-0472">Membrane</keyword>
<feature type="transmembrane region" description="Helical" evidence="6">
    <location>
        <begin position="248"/>
        <end position="269"/>
    </location>
</feature>
<feature type="transmembrane region" description="Helical" evidence="6">
    <location>
        <begin position="105"/>
        <end position="128"/>
    </location>
</feature>
<feature type="transmembrane region" description="Helical" evidence="6">
    <location>
        <begin position="167"/>
        <end position="186"/>
    </location>
</feature>
<feature type="domain" description="Amino acid permease/ SLC12A" evidence="7">
    <location>
        <begin position="20"/>
        <end position="436"/>
    </location>
</feature>
<evidence type="ECO:0000256" key="2">
    <source>
        <dbReference type="ARBA" id="ARBA00022448"/>
    </source>
</evidence>
<evidence type="ECO:0000256" key="6">
    <source>
        <dbReference type="SAM" id="Phobius"/>
    </source>
</evidence>
<feature type="transmembrane region" description="Helical" evidence="6">
    <location>
        <begin position="48"/>
        <end position="67"/>
    </location>
</feature>
<dbReference type="GO" id="GO:0016020">
    <property type="term" value="C:membrane"/>
    <property type="evidence" value="ECO:0007669"/>
    <property type="project" value="UniProtKB-SubCell"/>
</dbReference>
<keyword evidence="3 6" id="KW-0812">Transmembrane</keyword>
<dbReference type="PANTHER" id="PTHR43495:SF5">
    <property type="entry name" value="GAMMA-AMINOBUTYRIC ACID PERMEASE"/>
    <property type="match status" value="1"/>
</dbReference>
<dbReference type="RefSeq" id="WP_003052067.1">
    <property type="nucleotide sequence ID" value="NZ_CP006704.1"/>
</dbReference>
<dbReference type="Proteomes" id="UP000028782">
    <property type="component" value="Chromosome"/>
</dbReference>
<evidence type="ECO:0000256" key="1">
    <source>
        <dbReference type="ARBA" id="ARBA00004141"/>
    </source>
</evidence>
<reference evidence="8 9" key="1">
    <citation type="journal article" date="2014" name="Genome Announc.">
        <title>Complete Genome Sequence of Polychlorinated Biphenyl Degrader Comamonas testosteroni TK102 (NBRC 109938).</title>
        <authorList>
            <person name="Fukuda K."/>
            <person name="Hosoyama A."/>
            <person name="Tsuchikane K."/>
            <person name="Ohji S."/>
            <person name="Yamazoe A."/>
            <person name="Fujita N."/>
            <person name="Shintani M."/>
            <person name="Kimbara K."/>
        </authorList>
    </citation>
    <scope>NUCLEOTIDE SEQUENCE [LARGE SCALE GENOMIC DNA]</scope>
    <source>
        <strain evidence="8">TK102</strain>
    </source>
</reference>
<keyword evidence="4 6" id="KW-1133">Transmembrane helix</keyword>
<evidence type="ECO:0000259" key="7">
    <source>
        <dbReference type="Pfam" id="PF00324"/>
    </source>
</evidence>
<dbReference type="HOGENOM" id="CLU_007946_9_2_4"/>
<dbReference type="InterPro" id="IPR004841">
    <property type="entry name" value="AA-permease/SLC12A_dom"/>
</dbReference>
<feature type="transmembrane region" description="Helical" evidence="6">
    <location>
        <begin position="289"/>
        <end position="313"/>
    </location>
</feature>
<evidence type="ECO:0000313" key="8">
    <source>
        <dbReference type="EMBL" id="AIJ48683.1"/>
    </source>
</evidence>
<evidence type="ECO:0000256" key="4">
    <source>
        <dbReference type="ARBA" id="ARBA00022989"/>
    </source>
</evidence>
<proteinExistence type="predicted"/>
<dbReference type="PIRSF" id="PIRSF006060">
    <property type="entry name" value="AA_transporter"/>
    <property type="match status" value="1"/>
</dbReference>
<feature type="transmembrane region" description="Helical" evidence="6">
    <location>
        <begin position="206"/>
        <end position="227"/>
    </location>
</feature>
<feature type="transmembrane region" description="Helical" evidence="6">
    <location>
        <begin position="21"/>
        <end position="42"/>
    </location>
</feature>
<dbReference type="AlphaFoldDB" id="A0A076PSI8"/>
<protein>
    <submittedName>
        <fullName evidence="8">GABA permease</fullName>
    </submittedName>
</protein>
<gene>
    <name evidence="8" type="ORF">O987_22985</name>
</gene>
<keyword evidence="2" id="KW-0813">Transport</keyword>
<dbReference type="KEGG" id="ctes:O987_22985"/>
<feature type="transmembrane region" description="Helical" evidence="6">
    <location>
        <begin position="365"/>
        <end position="385"/>
    </location>
</feature>
<dbReference type="Pfam" id="PF00324">
    <property type="entry name" value="AA_permease"/>
    <property type="match status" value="1"/>
</dbReference>
<feature type="transmembrane region" description="Helical" evidence="6">
    <location>
        <begin position="134"/>
        <end position="155"/>
    </location>
</feature>
<feature type="transmembrane region" description="Helical" evidence="6">
    <location>
        <begin position="406"/>
        <end position="430"/>
    </location>
</feature>
<evidence type="ECO:0000313" key="9">
    <source>
        <dbReference type="Proteomes" id="UP000028782"/>
    </source>
</evidence>
<comment type="subcellular location">
    <subcellularLocation>
        <location evidence="1">Membrane</location>
        <topology evidence="1">Multi-pass membrane protein</topology>
    </subcellularLocation>
</comment>
<dbReference type="EMBL" id="CP006704">
    <property type="protein sequence ID" value="AIJ48683.1"/>
    <property type="molecule type" value="Genomic_DNA"/>
</dbReference>
<sequence length="478" mass="51117">MIGNPHSSPDGLSHSLKQRHMTMIALGGVIGAGLFVGSGVVIKSAGPAAVISFLITGLLVVLVMRMLGEMACSMTGGSFYEYAREAWRDRPAVGQLAGFLTGWMYWYFWVIVVAIEAVAGAELVRYWLPDVPAWSISLVLLVMMTLTNLVSVKSFGECEFWLASVKVAAIVVFLFIAGVYVLGLTPGGGGMHVANLSQNGGFMPNGIVPVLTGAVAATGFYFGAEIVTIAAAETAEPQKAVAKATNSVILRVLVFYVGSVLLVACLVPWNSNGMSTPYVSALDAMGVPAAAQIMNAVVLTAVLSALNSGLYASSRMLFALTRRGDAPKVLAQVSRNGVPVYAILVATLFGYGAIVMSYLSPDKVFAFLVNSYGTVAIFVYILIAISQLRLRSRLEREAPHLLKVRMWCFPYLTWLAIVGMLSIVVAMGFIPEQRTPLALGVASLCILLIAYGVRQTLRRGVNPENLLDELAPPKLRKN</sequence>
<dbReference type="Gene3D" id="1.20.1740.10">
    <property type="entry name" value="Amino acid/polyamine transporter I"/>
    <property type="match status" value="1"/>
</dbReference>
<evidence type="ECO:0000256" key="5">
    <source>
        <dbReference type="ARBA" id="ARBA00023136"/>
    </source>
</evidence>
<evidence type="ECO:0000256" key="3">
    <source>
        <dbReference type="ARBA" id="ARBA00022692"/>
    </source>
</evidence>